<dbReference type="InterPro" id="IPR050342">
    <property type="entry name" value="HMGB"/>
</dbReference>
<name>A0A067MAC6_BOTB1</name>
<dbReference type="Gene3D" id="1.10.30.10">
    <property type="entry name" value="High mobility group box domain"/>
    <property type="match status" value="1"/>
</dbReference>
<dbReference type="GO" id="GO:0005634">
    <property type="term" value="C:nucleus"/>
    <property type="evidence" value="ECO:0007669"/>
    <property type="project" value="UniProtKB-UniRule"/>
</dbReference>
<dbReference type="Proteomes" id="UP000027195">
    <property type="component" value="Unassembled WGS sequence"/>
</dbReference>
<dbReference type="HOGENOM" id="CLU_082854_10_3_1"/>
<feature type="domain" description="HMG box" evidence="3">
    <location>
        <begin position="1"/>
        <end position="67"/>
    </location>
</feature>
<feature type="non-terminal residue" evidence="4">
    <location>
        <position position="1"/>
    </location>
</feature>
<reference evidence="5" key="1">
    <citation type="journal article" date="2014" name="Proc. Natl. Acad. Sci. U.S.A.">
        <title>Extensive sampling of basidiomycete genomes demonstrates inadequacy of the white-rot/brown-rot paradigm for wood decay fungi.</title>
        <authorList>
            <person name="Riley R."/>
            <person name="Salamov A.A."/>
            <person name="Brown D.W."/>
            <person name="Nagy L.G."/>
            <person name="Floudas D."/>
            <person name="Held B.W."/>
            <person name="Levasseur A."/>
            <person name="Lombard V."/>
            <person name="Morin E."/>
            <person name="Otillar R."/>
            <person name="Lindquist E.A."/>
            <person name="Sun H."/>
            <person name="LaButti K.M."/>
            <person name="Schmutz J."/>
            <person name="Jabbour D."/>
            <person name="Luo H."/>
            <person name="Baker S.E."/>
            <person name="Pisabarro A.G."/>
            <person name="Walton J.D."/>
            <person name="Blanchette R.A."/>
            <person name="Henrissat B."/>
            <person name="Martin F."/>
            <person name="Cullen D."/>
            <person name="Hibbett D.S."/>
            <person name="Grigoriev I.V."/>
        </authorList>
    </citation>
    <scope>NUCLEOTIDE SEQUENCE [LARGE SCALE GENOMIC DNA]</scope>
    <source>
        <strain evidence="5">FD-172 SS1</strain>
    </source>
</reference>
<dbReference type="STRING" id="930990.A0A067MAC6"/>
<dbReference type="SUPFAM" id="SSF47095">
    <property type="entry name" value="HMG-box"/>
    <property type="match status" value="1"/>
</dbReference>
<dbReference type="EMBL" id="KL198048">
    <property type="protein sequence ID" value="KDQ12713.1"/>
    <property type="molecule type" value="Genomic_DNA"/>
</dbReference>
<dbReference type="OrthoDB" id="1919336at2759"/>
<dbReference type="AlphaFoldDB" id="A0A067MAC6"/>
<dbReference type="InterPro" id="IPR036910">
    <property type="entry name" value="HMG_box_dom_sf"/>
</dbReference>
<evidence type="ECO:0000256" key="2">
    <source>
        <dbReference type="PROSITE-ProRule" id="PRU00267"/>
    </source>
</evidence>
<organism evidence="4 5">
    <name type="scientific">Botryobasidium botryosum (strain FD-172 SS1)</name>
    <dbReference type="NCBI Taxonomy" id="930990"/>
    <lineage>
        <taxon>Eukaryota</taxon>
        <taxon>Fungi</taxon>
        <taxon>Dikarya</taxon>
        <taxon>Basidiomycota</taxon>
        <taxon>Agaricomycotina</taxon>
        <taxon>Agaricomycetes</taxon>
        <taxon>Cantharellales</taxon>
        <taxon>Botryobasidiaceae</taxon>
        <taxon>Botryobasidium</taxon>
    </lineage>
</organism>
<sequence>RPPSAYLLYQNEVRHEVKKQHDGLPYHEVLGKISGQWSDLTDEGRAPYIEATRIAKQKYEVEKKRYDAQTV</sequence>
<dbReference type="InParanoid" id="A0A067MAC6"/>
<evidence type="ECO:0000259" key="3">
    <source>
        <dbReference type="PROSITE" id="PS50118"/>
    </source>
</evidence>
<dbReference type="Pfam" id="PF00505">
    <property type="entry name" value="HMG_box"/>
    <property type="match status" value="1"/>
</dbReference>
<keyword evidence="1 2" id="KW-0238">DNA-binding</keyword>
<accession>A0A067MAC6</accession>
<keyword evidence="2" id="KW-0539">Nucleus</keyword>
<keyword evidence="5" id="KW-1185">Reference proteome</keyword>
<dbReference type="PANTHER" id="PTHR48112">
    <property type="entry name" value="HIGH MOBILITY GROUP PROTEIN DSP1"/>
    <property type="match status" value="1"/>
</dbReference>
<dbReference type="PROSITE" id="PS50118">
    <property type="entry name" value="HMG_BOX_2"/>
    <property type="match status" value="1"/>
</dbReference>
<feature type="non-terminal residue" evidence="4">
    <location>
        <position position="71"/>
    </location>
</feature>
<dbReference type="CDD" id="cd00084">
    <property type="entry name" value="HMG-box_SF"/>
    <property type="match status" value="1"/>
</dbReference>
<dbReference type="PANTHER" id="PTHR48112:SF22">
    <property type="entry name" value="MITOCHONDRIAL TRANSCRIPTION FACTOR A, ISOFORM B"/>
    <property type="match status" value="1"/>
</dbReference>
<evidence type="ECO:0000256" key="1">
    <source>
        <dbReference type="ARBA" id="ARBA00023125"/>
    </source>
</evidence>
<evidence type="ECO:0000313" key="4">
    <source>
        <dbReference type="EMBL" id="KDQ12713.1"/>
    </source>
</evidence>
<protein>
    <recommendedName>
        <fullName evidence="3">HMG box domain-containing protein</fullName>
    </recommendedName>
</protein>
<feature type="DNA-binding region" description="HMG box" evidence="2">
    <location>
        <begin position="1"/>
        <end position="67"/>
    </location>
</feature>
<evidence type="ECO:0000313" key="5">
    <source>
        <dbReference type="Proteomes" id="UP000027195"/>
    </source>
</evidence>
<gene>
    <name evidence="4" type="ORF">BOTBODRAFT_90657</name>
</gene>
<dbReference type="GO" id="GO:0003677">
    <property type="term" value="F:DNA binding"/>
    <property type="evidence" value="ECO:0007669"/>
    <property type="project" value="UniProtKB-UniRule"/>
</dbReference>
<proteinExistence type="predicted"/>
<dbReference type="InterPro" id="IPR009071">
    <property type="entry name" value="HMG_box_dom"/>
</dbReference>
<dbReference type="SMART" id="SM00398">
    <property type="entry name" value="HMG"/>
    <property type="match status" value="1"/>
</dbReference>